<feature type="transmembrane region" description="Helical" evidence="10">
    <location>
        <begin position="88"/>
        <end position="110"/>
    </location>
</feature>
<dbReference type="GO" id="GO:0016020">
    <property type="term" value="C:membrane"/>
    <property type="evidence" value="ECO:0007669"/>
    <property type="project" value="UniProtKB-SubCell"/>
</dbReference>
<dbReference type="PANTHER" id="PTHR43562:SF3">
    <property type="entry name" value="SODIUM ION_PROTON EXCHANGER (EUROFUNG)"/>
    <property type="match status" value="1"/>
</dbReference>
<feature type="transmembrane region" description="Helical" evidence="10">
    <location>
        <begin position="185"/>
        <end position="204"/>
    </location>
</feature>
<organism evidence="12 13">
    <name type="scientific">Sulfuritortus calidifontis</name>
    <dbReference type="NCBI Taxonomy" id="1914471"/>
    <lineage>
        <taxon>Bacteria</taxon>
        <taxon>Pseudomonadati</taxon>
        <taxon>Pseudomonadota</taxon>
        <taxon>Betaproteobacteria</taxon>
        <taxon>Nitrosomonadales</taxon>
        <taxon>Thiobacillaceae</taxon>
        <taxon>Sulfuritortus</taxon>
    </lineage>
</organism>
<evidence type="ECO:0000256" key="5">
    <source>
        <dbReference type="ARBA" id="ARBA00022989"/>
    </source>
</evidence>
<feature type="transmembrane region" description="Helical" evidence="10">
    <location>
        <begin position="6"/>
        <end position="25"/>
    </location>
</feature>
<feature type="transmembrane region" description="Helical" evidence="10">
    <location>
        <begin position="116"/>
        <end position="137"/>
    </location>
</feature>
<evidence type="ECO:0000256" key="9">
    <source>
        <dbReference type="ARBA" id="ARBA00023201"/>
    </source>
</evidence>
<keyword evidence="7" id="KW-0406">Ion transport</keyword>
<dbReference type="PANTHER" id="PTHR43562">
    <property type="entry name" value="NAPA-TYPE SODIUM/HYDROGEN ANTIPORTER"/>
    <property type="match status" value="1"/>
</dbReference>
<comment type="caution">
    <text evidence="12">The sequence shown here is derived from an EMBL/GenBank/DDBJ whole genome shotgun (WGS) entry which is preliminary data.</text>
</comment>
<feature type="transmembrane region" description="Helical" evidence="10">
    <location>
        <begin position="318"/>
        <end position="338"/>
    </location>
</feature>
<feature type="domain" description="Cation/H+ exchanger transmembrane" evidence="11">
    <location>
        <begin position="279"/>
        <end position="398"/>
    </location>
</feature>
<feature type="transmembrane region" description="Helical" evidence="10">
    <location>
        <begin position="32"/>
        <end position="50"/>
    </location>
</feature>
<evidence type="ECO:0000256" key="7">
    <source>
        <dbReference type="ARBA" id="ARBA00023065"/>
    </source>
</evidence>
<keyword evidence="8 10" id="KW-0472">Membrane</keyword>
<evidence type="ECO:0000256" key="3">
    <source>
        <dbReference type="ARBA" id="ARBA00022449"/>
    </source>
</evidence>
<feature type="transmembrane region" description="Helical" evidence="10">
    <location>
        <begin position="292"/>
        <end position="312"/>
    </location>
</feature>
<keyword evidence="5 10" id="KW-1133">Transmembrane helix</keyword>
<evidence type="ECO:0000259" key="11">
    <source>
        <dbReference type="Pfam" id="PF00999"/>
    </source>
</evidence>
<keyword evidence="9" id="KW-0739">Sodium transport</keyword>
<dbReference type="AlphaFoldDB" id="A0A4R3JUF5"/>
<evidence type="ECO:0000313" key="13">
    <source>
        <dbReference type="Proteomes" id="UP000295135"/>
    </source>
</evidence>
<evidence type="ECO:0000256" key="8">
    <source>
        <dbReference type="ARBA" id="ARBA00023136"/>
    </source>
</evidence>
<dbReference type="Gene3D" id="1.20.1530.20">
    <property type="match status" value="1"/>
</dbReference>
<protein>
    <submittedName>
        <fullName evidence="12">Transporter (CPA2 family)</fullName>
    </submittedName>
</protein>
<evidence type="ECO:0000256" key="2">
    <source>
        <dbReference type="ARBA" id="ARBA00022448"/>
    </source>
</evidence>
<feature type="transmembrane region" description="Helical" evidence="10">
    <location>
        <begin position="62"/>
        <end position="81"/>
    </location>
</feature>
<dbReference type="GO" id="GO:0015297">
    <property type="term" value="F:antiporter activity"/>
    <property type="evidence" value="ECO:0007669"/>
    <property type="project" value="UniProtKB-KW"/>
</dbReference>
<evidence type="ECO:0000256" key="10">
    <source>
        <dbReference type="SAM" id="Phobius"/>
    </source>
</evidence>
<reference evidence="12 13" key="1">
    <citation type="submission" date="2019-03" db="EMBL/GenBank/DDBJ databases">
        <title>Genomic Encyclopedia of Type Strains, Phase IV (KMG-IV): sequencing the most valuable type-strain genomes for metagenomic binning, comparative biology and taxonomic classification.</title>
        <authorList>
            <person name="Goeker M."/>
        </authorList>
    </citation>
    <scope>NUCLEOTIDE SEQUENCE [LARGE SCALE GENOMIC DNA]</scope>
    <source>
        <strain evidence="12 13">DSM 103923</strain>
    </source>
</reference>
<dbReference type="Pfam" id="PF00999">
    <property type="entry name" value="Na_H_Exchanger"/>
    <property type="match status" value="2"/>
</dbReference>
<dbReference type="RefSeq" id="WP_126462986.1">
    <property type="nucleotide sequence ID" value="NZ_AP018721.1"/>
</dbReference>
<feature type="transmembrane region" description="Helical" evidence="10">
    <location>
        <begin position="350"/>
        <end position="369"/>
    </location>
</feature>
<dbReference type="InterPro" id="IPR038770">
    <property type="entry name" value="Na+/solute_symporter_sf"/>
</dbReference>
<dbReference type="Proteomes" id="UP000295135">
    <property type="component" value="Unassembled WGS sequence"/>
</dbReference>
<feature type="transmembrane region" description="Helical" evidence="10">
    <location>
        <begin position="381"/>
        <end position="403"/>
    </location>
</feature>
<feature type="transmembrane region" description="Helical" evidence="10">
    <location>
        <begin position="149"/>
        <end position="173"/>
    </location>
</feature>
<dbReference type="OrthoDB" id="9793589at2"/>
<dbReference type="GO" id="GO:1902600">
    <property type="term" value="P:proton transmembrane transport"/>
    <property type="evidence" value="ECO:0007669"/>
    <property type="project" value="InterPro"/>
</dbReference>
<keyword evidence="3" id="KW-0050">Antiport</keyword>
<evidence type="ECO:0000256" key="1">
    <source>
        <dbReference type="ARBA" id="ARBA00004141"/>
    </source>
</evidence>
<accession>A0A4R3JUF5</accession>
<feature type="domain" description="Cation/H+ exchanger transmembrane" evidence="11">
    <location>
        <begin position="19"/>
        <end position="256"/>
    </location>
</feature>
<gene>
    <name evidence="12" type="ORF">EDC61_11818</name>
</gene>
<dbReference type="InterPro" id="IPR006153">
    <property type="entry name" value="Cation/H_exchanger_TM"/>
</dbReference>
<evidence type="ECO:0000313" key="12">
    <source>
        <dbReference type="EMBL" id="TCS70004.1"/>
    </source>
</evidence>
<keyword evidence="6" id="KW-0915">Sodium</keyword>
<keyword evidence="4 10" id="KW-0812">Transmembrane</keyword>
<dbReference type="EMBL" id="SLZY01000018">
    <property type="protein sequence ID" value="TCS70004.1"/>
    <property type="molecule type" value="Genomic_DNA"/>
</dbReference>
<evidence type="ECO:0000256" key="4">
    <source>
        <dbReference type="ARBA" id="ARBA00022692"/>
    </source>
</evidence>
<name>A0A4R3JUF5_9PROT</name>
<evidence type="ECO:0000256" key="6">
    <source>
        <dbReference type="ARBA" id="ARBA00023053"/>
    </source>
</evidence>
<comment type="subcellular location">
    <subcellularLocation>
        <location evidence="1">Membrane</location>
        <topology evidence="1">Multi-pass membrane protein</topology>
    </subcellularLocation>
</comment>
<dbReference type="GO" id="GO:0006814">
    <property type="term" value="P:sodium ion transport"/>
    <property type="evidence" value="ECO:0007669"/>
    <property type="project" value="UniProtKB-KW"/>
</dbReference>
<keyword evidence="2" id="KW-0813">Transport</keyword>
<proteinExistence type="predicted"/>
<sequence>MALHEFFLYFAIILIAARLFSEIASRHGIPPVIGELAAGLLLGPSLLGWVSPDETMKLLAEIGIILLLFEVGMDTDVYRLAESGIKPLMVAMVGFVLPFLLGYGLCAWVFGLPELVSLFIGGTLTATSIGITVRVLDDLGRRKSDEAQIVIGAAVLDDILGVLALAFLYQFAVQHEVSLAATGEVGLYILLFMLLTPLAAKLVAQVIDHFDRRAATPGLLLTMALSLILLFSWLAHAVGAPVIMGGFAAGIAFGQHFRFTLVRSLPGGSRLEAWFAPSPKLAHRLEEQMRPLIHTFAPLFFVMVGVSLDLNAVDWGSAFVWALALSLLLVAFVGKLVAGFFIKENRLSQIAIGLAMIPRGEVGLIFAQLGYSQKILSGELYAALLIVIALTTLAPPFLLKAFYGRYGDRLSR</sequence>
<keyword evidence="13" id="KW-1185">Reference proteome</keyword>